<name>A0A0C9UB50_SPHS4</name>
<reference evidence="3 4" key="1">
    <citation type="submission" date="2014-06" db="EMBL/GenBank/DDBJ databases">
        <title>Evolutionary Origins and Diversification of the Mycorrhizal Mutualists.</title>
        <authorList>
            <consortium name="DOE Joint Genome Institute"/>
            <consortium name="Mycorrhizal Genomics Consortium"/>
            <person name="Kohler A."/>
            <person name="Kuo A."/>
            <person name="Nagy L.G."/>
            <person name="Floudas D."/>
            <person name="Copeland A."/>
            <person name="Barry K.W."/>
            <person name="Cichocki N."/>
            <person name="Veneault-Fourrey C."/>
            <person name="LaButti K."/>
            <person name="Lindquist E.A."/>
            <person name="Lipzen A."/>
            <person name="Lundell T."/>
            <person name="Morin E."/>
            <person name="Murat C."/>
            <person name="Riley R."/>
            <person name="Ohm R."/>
            <person name="Sun H."/>
            <person name="Tunlid A."/>
            <person name="Henrissat B."/>
            <person name="Grigoriev I.V."/>
            <person name="Hibbett D.S."/>
            <person name="Martin F."/>
        </authorList>
    </citation>
    <scope>NUCLEOTIDE SEQUENCE [LARGE SCALE GENOMIC DNA]</scope>
    <source>
        <strain evidence="3 4">SS14</strain>
    </source>
</reference>
<feature type="compositionally biased region" description="Pro residues" evidence="1">
    <location>
        <begin position="440"/>
        <end position="449"/>
    </location>
</feature>
<dbReference type="Pfam" id="PF10358">
    <property type="entry name" value="NT-C2"/>
    <property type="match status" value="1"/>
</dbReference>
<feature type="compositionally biased region" description="Basic and acidic residues" evidence="1">
    <location>
        <begin position="130"/>
        <end position="139"/>
    </location>
</feature>
<sequence>MPPSSRAHTATPTPRPPYARQTSSNERKNTSSSLSSPVPTPANASATNLVTHLRDLLPLHKHATFHVKVAIHELYSVPFISGQFRIKWKFEDLVAVDKDGKPLGFGKALARKLERDKKKKESADSVASPKGKEKEREKDDDMDVDSPLNDLPHILHGDIVASPPPRTTSLPTAYDNFDLTPDISPDQLRRSDPILHYPPPSPTKLARPPPNPAGMTSSSKSSPKLGTLDVDFRTDARGFTEFYPLDHFKVKFETEIDAAVQMSIEKETLKLMSSTLKLTVLQLVIPGDPAAPPNPRLGHVCVDLAEYANLGPVTRNYLLRRSKVNALLRMTLTVTQIAGETEYHAPPLRKEEIKAGISDFLNGSEFHLPLFSDPAPLEDPWLDHHLENVISILPASPPPEHDDLELALPEVVLPRSDSRSTKRKKLKKAGTMPGGVDSMHPPPPVPPLPSTSLPVPTPSKRRKPLHPNELLIEAIFNPYASTEERPSPFTYHVPHLPVEFTAQSNSRSAHSRSGSMGTSDTTSQSQSQSQGVEGSFEEVGAGAVVDDKSMNGSGTSGGNGVTRWWRRKHASRPTTPAHLHDSPGKRRVSFSEK</sequence>
<gene>
    <name evidence="3" type="ORF">M422DRAFT_256605</name>
</gene>
<evidence type="ECO:0000313" key="4">
    <source>
        <dbReference type="Proteomes" id="UP000054279"/>
    </source>
</evidence>
<evidence type="ECO:0000259" key="2">
    <source>
        <dbReference type="PROSITE" id="PS51840"/>
    </source>
</evidence>
<feature type="region of interest" description="Disordered" evidence="1">
    <location>
        <begin position="112"/>
        <end position="226"/>
    </location>
</feature>
<dbReference type="Proteomes" id="UP000054279">
    <property type="component" value="Unassembled WGS sequence"/>
</dbReference>
<feature type="compositionally biased region" description="Basic and acidic residues" evidence="1">
    <location>
        <begin position="112"/>
        <end position="123"/>
    </location>
</feature>
<dbReference type="InterPro" id="IPR019448">
    <property type="entry name" value="NT-C2"/>
</dbReference>
<feature type="region of interest" description="Disordered" evidence="1">
    <location>
        <begin position="502"/>
        <end position="593"/>
    </location>
</feature>
<dbReference type="InterPro" id="IPR039931">
    <property type="entry name" value="EEIG1/2-like"/>
</dbReference>
<feature type="compositionally biased region" description="Low complexity" evidence="1">
    <location>
        <begin position="1"/>
        <end position="12"/>
    </location>
</feature>
<evidence type="ECO:0000313" key="3">
    <source>
        <dbReference type="EMBL" id="KIJ40373.1"/>
    </source>
</evidence>
<accession>A0A0C9UB50</accession>
<feature type="region of interest" description="Disordered" evidence="1">
    <location>
        <begin position="415"/>
        <end position="466"/>
    </location>
</feature>
<evidence type="ECO:0000256" key="1">
    <source>
        <dbReference type="SAM" id="MobiDB-lite"/>
    </source>
</evidence>
<dbReference type="PANTHER" id="PTHR21456:SF1">
    <property type="entry name" value="C2 NT-TYPE DOMAIN-CONTAINING PROTEIN"/>
    <property type="match status" value="1"/>
</dbReference>
<feature type="compositionally biased region" description="Pro residues" evidence="1">
    <location>
        <begin position="196"/>
        <end position="212"/>
    </location>
</feature>
<dbReference type="AlphaFoldDB" id="A0A0C9UB50"/>
<feature type="region of interest" description="Disordered" evidence="1">
    <location>
        <begin position="1"/>
        <end position="43"/>
    </location>
</feature>
<keyword evidence="4" id="KW-1185">Reference proteome</keyword>
<protein>
    <submittedName>
        <fullName evidence="3">Unplaced genomic scaffold SPHSTscaffold_69, whole genome shotgun sequence</fullName>
    </submittedName>
</protein>
<feature type="domain" description="C2 NT-type" evidence="2">
    <location>
        <begin position="55"/>
        <end position="336"/>
    </location>
</feature>
<dbReference type="PANTHER" id="PTHR21456">
    <property type="entry name" value="FAMILY WITH SEQUENCE SIMILARITY 102"/>
    <property type="match status" value="1"/>
</dbReference>
<proteinExistence type="predicted"/>
<dbReference type="EMBL" id="KN837144">
    <property type="protein sequence ID" value="KIJ40373.1"/>
    <property type="molecule type" value="Genomic_DNA"/>
</dbReference>
<dbReference type="HOGENOM" id="CLU_019140_0_0_1"/>
<organism evidence="3 4">
    <name type="scientific">Sphaerobolus stellatus (strain SS14)</name>
    <dbReference type="NCBI Taxonomy" id="990650"/>
    <lineage>
        <taxon>Eukaryota</taxon>
        <taxon>Fungi</taxon>
        <taxon>Dikarya</taxon>
        <taxon>Basidiomycota</taxon>
        <taxon>Agaricomycotina</taxon>
        <taxon>Agaricomycetes</taxon>
        <taxon>Phallomycetidae</taxon>
        <taxon>Geastrales</taxon>
        <taxon>Sphaerobolaceae</taxon>
        <taxon>Sphaerobolus</taxon>
    </lineage>
</organism>
<dbReference type="OrthoDB" id="3365224at2759"/>
<feature type="compositionally biased region" description="Basic and acidic residues" evidence="1">
    <location>
        <begin position="578"/>
        <end position="593"/>
    </location>
</feature>
<dbReference type="PROSITE" id="PS51840">
    <property type="entry name" value="C2_NT"/>
    <property type="match status" value="1"/>
</dbReference>
<feature type="compositionally biased region" description="Low complexity" evidence="1">
    <location>
        <begin position="504"/>
        <end position="534"/>
    </location>
</feature>
<feature type="compositionally biased region" description="Polar residues" evidence="1">
    <location>
        <begin position="214"/>
        <end position="224"/>
    </location>
</feature>